<dbReference type="EMBL" id="CP011125">
    <property type="protein sequence ID" value="AKF10517.1"/>
    <property type="molecule type" value="Genomic_DNA"/>
</dbReference>
<dbReference type="RefSeq" id="WP_053237478.1">
    <property type="nucleotide sequence ID" value="NZ_CP011125.1"/>
</dbReference>
<keyword evidence="3" id="KW-1185">Reference proteome</keyword>
<proteinExistence type="predicted"/>
<dbReference type="PRINTS" id="PR00388">
    <property type="entry name" value="PDIESTERASE2"/>
</dbReference>
<dbReference type="STRING" id="927083.DB32_007666"/>
<dbReference type="SMART" id="SM00849">
    <property type="entry name" value="Lactamase_B"/>
    <property type="match status" value="1"/>
</dbReference>
<dbReference type="InterPro" id="IPR036866">
    <property type="entry name" value="RibonucZ/Hydroxyglut_hydro"/>
</dbReference>
<dbReference type="InterPro" id="IPR001279">
    <property type="entry name" value="Metallo-B-lactamas"/>
</dbReference>
<feature type="domain" description="Metallo-beta-lactamase" evidence="1">
    <location>
        <begin position="17"/>
        <end position="200"/>
    </location>
</feature>
<reference evidence="2 3" key="1">
    <citation type="submission" date="2015-03" db="EMBL/GenBank/DDBJ databases">
        <title>Genome assembly of Sandaracinus amylolyticus DSM 53668.</title>
        <authorList>
            <person name="Sharma G."/>
            <person name="Subramanian S."/>
        </authorList>
    </citation>
    <scope>NUCLEOTIDE SEQUENCE [LARGE SCALE GENOMIC DNA]</scope>
    <source>
        <strain evidence="2 3">DSM 53668</strain>
    </source>
</reference>
<dbReference type="Pfam" id="PF12706">
    <property type="entry name" value="Lactamase_B_2"/>
    <property type="match status" value="1"/>
</dbReference>
<dbReference type="Gene3D" id="3.60.15.10">
    <property type="entry name" value="Ribonuclease Z/Hydroxyacylglutathione hydrolase-like"/>
    <property type="match status" value="1"/>
</dbReference>
<dbReference type="GO" id="GO:1902660">
    <property type="term" value="P:negative regulation of glucose mediated signaling pathway"/>
    <property type="evidence" value="ECO:0007669"/>
    <property type="project" value="TreeGrafter"/>
</dbReference>
<dbReference type="KEGG" id="samy:DB32_007666"/>
<dbReference type="PANTHER" id="PTHR28283">
    <property type="entry name" value="3',5'-CYCLIC-NUCLEOTIDE PHOSPHODIESTERASE 1"/>
    <property type="match status" value="1"/>
</dbReference>
<dbReference type="GO" id="GO:0047555">
    <property type="term" value="F:3',5'-cyclic-GMP phosphodiesterase activity"/>
    <property type="evidence" value="ECO:0007669"/>
    <property type="project" value="TreeGrafter"/>
</dbReference>
<protein>
    <submittedName>
        <fullName evidence="2">cAMP phosphodiesterases class-II Metallo-beta-lactamase superfamily</fullName>
    </submittedName>
</protein>
<dbReference type="CDD" id="cd07735">
    <property type="entry name" value="class_II_PDE_MBL-fold"/>
    <property type="match status" value="1"/>
</dbReference>
<evidence type="ECO:0000259" key="1">
    <source>
        <dbReference type="SMART" id="SM00849"/>
    </source>
</evidence>
<dbReference type="Proteomes" id="UP000034883">
    <property type="component" value="Chromosome"/>
</dbReference>
<evidence type="ECO:0000313" key="2">
    <source>
        <dbReference type="EMBL" id="AKF10517.1"/>
    </source>
</evidence>
<dbReference type="AlphaFoldDB" id="A0A0F6W929"/>
<dbReference type="GO" id="GO:0004115">
    <property type="term" value="F:3',5'-cyclic-AMP phosphodiesterase activity"/>
    <property type="evidence" value="ECO:0007669"/>
    <property type="project" value="InterPro"/>
</dbReference>
<evidence type="ECO:0000313" key="3">
    <source>
        <dbReference type="Proteomes" id="UP000034883"/>
    </source>
</evidence>
<accession>A0A0F6W929</accession>
<dbReference type="InterPro" id="IPR000396">
    <property type="entry name" value="Pdiesterase2"/>
</dbReference>
<gene>
    <name evidence="2" type="ORF">DB32_007666</name>
</gene>
<sequence length="256" mass="28511">MELRVLGCHGGETPKHKTSSFLLDGKVAIDAGAVTSMLTLEEQHAIETVLVSHAHLDHVRDLATLADNRCQQGGPPLVIAGIPETLEVLKKHFFNDLLWPDFSKIPAGSSGMTIELRPLVPEETTELSGMRITPVLVHHTIDASGFVVETPSGALGYSGDTGPTTRFWEKLNATRDLRALLMEISFPDEHHKLAKVSGHHTPETLEAELQKLHDHRELPVLLYHIKPVFEQRVEKELSRIRDRNLDICRLGDQFVL</sequence>
<dbReference type="SUPFAM" id="SSF56281">
    <property type="entry name" value="Metallo-hydrolase/oxidoreductase"/>
    <property type="match status" value="1"/>
</dbReference>
<dbReference type="GO" id="GO:0006198">
    <property type="term" value="P:cAMP catabolic process"/>
    <property type="evidence" value="ECO:0007669"/>
    <property type="project" value="InterPro"/>
</dbReference>
<organism evidence="2 3">
    <name type="scientific">Sandaracinus amylolyticus</name>
    <dbReference type="NCBI Taxonomy" id="927083"/>
    <lineage>
        <taxon>Bacteria</taxon>
        <taxon>Pseudomonadati</taxon>
        <taxon>Myxococcota</taxon>
        <taxon>Polyangia</taxon>
        <taxon>Polyangiales</taxon>
        <taxon>Sandaracinaceae</taxon>
        <taxon>Sandaracinus</taxon>
    </lineage>
</organism>
<dbReference type="OrthoDB" id="9803916at2"/>
<dbReference type="PANTHER" id="PTHR28283:SF1">
    <property type="entry name" value="3',5'-CYCLIC-NUCLEOTIDE PHOSPHODIESTERASE 1"/>
    <property type="match status" value="1"/>
</dbReference>
<name>A0A0F6W929_9BACT</name>